<dbReference type="Gene3D" id="1.10.10.10">
    <property type="entry name" value="Winged helix-like DNA-binding domain superfamily/Winged helix DNA-binding domain"/>
    <property type="match status" value="1"/>
</dbReference>
<dbReference type="SUPFAM" id="SSF46894">
    <property type="entry name" value="C-terminal effector domain of the bipartite response regulators"/>
    <property type="match status" value="1"/>
</dbReference>
<reference evidence="4 5" key="1">
    <citation type="journal article" date="2019" name="Emerg. Microbes Infect.">
        <title>Comprehensive subspecies identification of 175 nontuberculous mycobacteria species based on 7547 genomic profiles.</title>
        <authorList>
            <person name="Matsumoto Y."/>
            <person name="Kinjo T."/>
            <person name="Motooka D."/>
            <person name="Nabeya D."/>
            <person name="Jung N."/>
            <person name="Uechi K."/>
            <person name="Horii T."/>
            <person name="Iida T."/>
            <person name="Fujita J."/>
            <person name="Nakamura S."/>
        </authorList>
    </citation>
    <scope>NUCLEOTIDE SEQUENCE [LARGE SCALE GENOMIC DNA]</scope>
    <source>
        <strain evidence="4 5">JCM 12375</strain>
    </source>
</reference>
<dbReference type="SMART" id="SM00862">
    <property type="entry name" value="Trans_reg_C"/>
    <property type="match status" value="1"/>
</dbReference>
<evidence type="ECO:0000313" key="5">
    <source>
        <dbReference type="Proteomes" id="UP000465622"/>
    </source>
</evidence>
<evidence type="ECO:0000256" key="2">
    <source>
        <dbReference type="PROSITE-ProRule" id="PRU01091"/>
    </source>
</evidence>
<dbReference type="InterPro" id="IPR016032">
    <property type="entry name" value="Sig_transdc_resp-reg_C-effctor"/>
</dbReference>
<evidence type="ECO:0000313" key="4">
    <source>
        <dbReference type="EMBL" id="BBX38193.1"/>
    </source>
</evidence>
<dbReference type="PROSITE" id="PS51755">
    <property type="entry name" value="OMPR_PHOB"/>
    <property type="match status" value="1"/>
</dbReference>
<feature type="DNA-binding region" description="OmpR/PhoB-type" evidence="2">
    <location>
        <begin position="16"/>
        <end position="114"/>
    </location>
</feature>
<keyword evidence="5" id="KW-1185">Reference proteome</keyword>
<sequence length="172" mass="19315">MTMLSSFPAPVLATGSATWRFDAFSLDLPRYELRRNGIAIQMEPQVFDVLTVLVSNHRRVVTKHELLDAVWGGRFVSESALTSRIKAVRRALGDDGASQRYIRTVRGRGYQFVGVAVPYAAETESESELTEAAADVDTSRAIYRRVRSRGHRPVHYRFSLSGRRNALHGPPR</sequence>
<proteinExistence type="predicted"/>
<dbReference type="InterPro" id="IPR036388">
    <property type="entry name" value="WH-like_DNA-bd_sf"/>
</dbReference>
<name>A0ABM7I5J8_MYCME</name>
<evidence type="ECO:0000256" key="1">
    <source>
        <dbReference type="ARBA" id="ARBA00023125"/>
    </source>
</evidence>
<feature type="domain" description="OmpR/PhoB-type" evidence="3">
    <location>
        <begin position="16"/>
        <end position="114"/>
    </location>
</feature>
<accession>A0ABM7I5J8</accession>
<gene>
    <name evidence="4" type="ORF">MMAGJ_74750</name>
</gene>
<dbReference type="CDD" id="cd00383">
    <property type="entry name" value="trans_reg_C"/>
    <property type="match status" value="1"/>
</dbReference>
<protein>
    <recommendedName>
        <fullName evidence="3">OmpR/PhoB-type domain-containing protein</fullName>
    </recommendedName>
</protein>
<evidence type="ECO:0000259" key="3">
    <source>
        <dbReference type="PROSITE" id="PS51755"/>
    </source>
</evidence>
<dbReference type="EMBL" id="AP022567">
    <property type="protein sequence ID" value="BBX38193.1"/>
    <property type="molecule type" value="Genomic_DNA"/>
</dbReference>
<dbReference type="Pfam" id="PF00486">
    <property type="entry name" value="Trans_reg_C"/>
    <property type="match status" value="1"/>
</dbReference>
<dbReference type="Proteomes" id="UP000465622">
    <property type="component" value="Chromosome"/>
</dbReference>
<keyword evidence="1 2" id="KW-0238">DNA-binding</keyword>
<organism evidence="4 5">
    <name type="scientific">Mycolicibacterium mageritense</name>
    <name type="common">Mycobacterium mageritense</name>
    <dbReference type="NCBI Taxonomy" id="53462"/>
    <lineage>
        <taxon>Bacteria</taxon>
        <taxon>Bacillati</taxon>
        <taxon>Actinomycetota</taxon>
        <taxon>Actinomycetes</taxon>
        <taxon>Mycobacteriales</taxon>
        <taxon>Mycobacteriaceae</taxon>
        <taxon>Mycolicibacterium</taxon>
    </lineage>
</organism>
<dbReference type="InterPro" id="IPR001867">
    <property type="entry name" value="OmpR/PhoB-type_DNA-bd"/>
</dbReference>